<keyword evidence="6" id="KW-0808">Transferase</keyword>
<dbReference type="InterPro" id="IPR003660">
    <property type="entry name" value="HAMP_dom"/>
</dbReference>
<feature type="transmembrane region" description="Helical" evidence="13">
    <location>
        <begin position="21"/>
        <end position="39"/>
    </location>
</feature>
<dbReference type="GO" id="GO:0016036">
    <property type="term" value="P:cellular response to phosphate starvation"/>
    <property type="evidence" value="ECO:0007669"/>
    <property type="project" value="TreeGrafter"/>
</dbReference>
<evidence type="ECO:0000256" key="13">
    <source>
        <dbReference type="SAM" id="Phobius"/>
    </source>
</evidence>
<dbReference type="EC" id="2.7.13.3" evidence="3"/>
<dbReference type="SUPFAM" id="SSF47384">
    <property type="entry name" value="Homodimeric domain of signal transducing histidine kinase"/>
    <property type="match status" value="1"/>
</dbReference>
<reference evidence="16 17" key="1">
    <citation type="submission" date="2013-08" db="EMBL/GenBank/DDBJ databases">
        <title>Genome of Pontibacillus chungwhensis.</title>
        <authorList>
            <person name="Wang Q."/>
            <person name="Wang G."/>
        </authorList>
    </citation>
    <scope>NUCLEOTIDE SEQUENCE [LARGE SCALE GENOMIC DNA]</scope>
    <source>
        <strain evidence="16 17">BH030062</strain>
    </source>
</reference>
<evidence type="ECO:0000256" key="6">
    <source>
        <dbReference type="ARBA" id="ARBA00022679"/>
    </source>
</evidence>
<feature type="coiled-coil region" evidence="12">
    <location>
        <begin position="120"/>
        <end position="147"/>
    </location>
</feature>
<evidence type="ECO:0000259" key="15">
    <source>
        <dbReference type="PROSITE" id="PS50885"/>
    </source>
</evidence>
<dbReference type="CDD" id="cd00082">
    <property type="entry name" value="HisKA"/>
    <property type="match status" value="1"/>
</dbReference>
<evidence type="ECO:0000256" key="5">
    <source>
        <dbReference type="ARBA" id="ARBA00022553"/>
    </source>
</evidence>
<dbReference type="EMBL" id="AVBG01000018">
    <property type="protein sequence ID" value="KGP89974.1"/>
    <property type="molecule type" value="Genomic_DNA"/>
</dbReference>
<dbReference type="PANTHER" id="PTHR45453:SF1">
    <property type="entry name" value="PHOSPHATE REGULON SENSOR PROTEIN PHOR"/>
    <property type="match status" value="1"/>
</dbReference>
<keyword evidence="13" id="KW-1133">Transmembrane helix</keyword>
<evidence type="ECO:0000256" key="4">
    <source>
        <dbReference type="ARBA" id="ARBA00022475"/>
    </source>
</evidence>
<dbReference type="Pfam" id="PF00512">
    <property type="entry name" value="HisKA"/>
    <property type="match status" value="1"/>
</dbReference>
<evidence type="ECO:0000256" key="12">
    <source>
        <dbReference type="SAM" id="Coils"/>
    </source>
</evidence>
<dbReference type="InterPro" id="IPR005467">
    <property type="entry name" value="His_kinase_dom"/>
</dbReference>
<dbReference type="Gene3D" id="3.30.565.10">
    <property type="entry name" value="Histidine kinase-like ATPase, C-terminal domain"/>
    <property type="match status" value="1"/>
</dbReference>
<keyword evidence="9" id="KW-0067">ATP-binding</keyword>
<keyword evidence="12" id="KW-0175">Coiled coil</keyword>
<keyword evidence="5" id="KW-0597">Phosphoprotein</keyword>
<protein>
    <recommendedName>
        <fullName evidence="3">histidine kinase</fullName>
        <ecNumber evidence="3">2.7.13.3</ecNumber>
    </recommendedName>
</protein>
<dbReference type="PANTHER" id="PTHR45453">
    <property type="entry name" value="PHOSPHATE REGULON SENSOR PROTEIN PHOR"/>
    <property type="match status" value="1"/>
</dbReference>
<dbReference type="InterPro" id="IPR003594">
    <property type="entry name" value="HATPase_dom"/>
</dbReference>
<dbReference type="PROSITE" id="PS50885">
    <property type="entry name" value="HAMP"/>
    <property type="match status" value="1"/>
</dbReference>
<proteinExistence type="predicted"/>
<feature type="domain" description="HAMP" evidence="15">
    <location>
        <begin position="87"/>
        <end position="139"/>
    </location>
</feature>
<dbReference type="SMART" id="SM00388">
    <property type="entry name" value="HisKA"/>
    <property type="match status" value="1"/>
</dbReference>
<comment type="catalytic activity">
    <reaction evidence="1">
        <text>ATP + protein L-histidine = ADP + protein N-phospho-L-histidine.</text>
        <dbReference type="EC" id="2.7.13.3"/>
    </reaction>
</comment>
<dbReference type="SMART" id="SM00387">
    <property type="entry name" value="HATPase_c"/>
    <property type="match status" value="1"/>
</dbReference>
<dbReference type="Gene3D" id="1.10.287.130">
    <property type="match status" value="1"/>
</dbReference>
<dbReference type="InterPro" id="IPR036097">
    <property type="entry name" value="HisK_dim/P_sf"/>
</dbReference>
<dbReference type="RefSeq" id="WP_036787082.1">
    <property type="nucleotide sequence ID" value="NZ_AVBG01000018.1"/>
</dbReference>
<evidence type="ECO:0000256" key="3">
    <source>
        <dbReference type="ARBA" id="ARBA00012438"/>
    </source>
</evidence>
<dbReference type="FunFam" id="3.30.565.10:FF:000006">
    <property type="entry name" value="Sensor histidine kinase WalK"/>
    <property type="match status" value="1"/>
</dbReference>
<feature type="domain" description="Histidine kinase" evidence="14">
    <location>
        <begin position="147"/>
        <end position="361"/>
    </location>
</feature>
<dbReference type="Pfam" id="PF02518">
    <property type="entry name" value="HATPase_c"/>
    <property type="match status" value="1"/>
</dbReference>
<evidence type="ECO:0000256" key="9">
    <source>
        <dbReference type="ARBA" id="ARBA00022840"/>
    </source>
</evidence>
<dbReference type="InterPro" id="IPR036890">
    <property type="entry name" value="HATPase_C_sf"/>
</dbReference>
<keyword evidence="10" id="KW-0902">Two-component regulatory system</keyword>
<gene>
    <name evidence="16" type="ORF">N780_07830</name>
</gene>
<accession>A0A0A2UPW0</accession>
<organism evidence="16 17">
    <name type="scientific">Pontibacillus chungwhensis BH030062</name>
    <dbReference type="NCBI Taxonomy" id="1385513"/>
    <lineage>
        <taxon>Bacteria</taxon>
        <taxon>Bacillati</taxon>
        <taxon>Bacillota</taxon>
        <taxon>Bacilli</taxon>
        <taxon>Bacillales</taxon>
        <taxon>Bacillaceae</taxon>
        <taxon>Pontibacillus</taxon>
    </lineage>
</organism>
<evidence type="ECO:0000256" key="1">
    <source>
        <dbReference type="ARBA" id="ARBA00000085"/>
    </source>
</evidence>
<dbReference type="Proteomes" id="UP000030153">
    <property type="component" value="Unassembled WGS sequence"/>
</dbReference>
<keyword evidence="11 13" id="KW-0472">Membrane</keyword>
<keyword evidence="4" id="KW-1003">Cell membrane</keyword>
<feature type="transmembrane region" description="Helical" evidence="13">
    <location>
        <begin position="63"/>
        <end position="85"/>
    </location>
</feature>
<keyword evidence="7" id="KW-0547">Nucleotide-binding</keyword>
<comment type="subcellular location">
    <subcellularLocation>
        <location evidence="2">Cell membrane</location>
        <topology evidence="2">Multi-pass membrane protein</topology>
    </subcellularLocation>
</comment>
<name>A0A0A2UPW0_9BACI</name>
<evidence type="ECO:0000256" key="2">
    <source>
        <dbReference type="ARBA" id="ARBA00004651"/>
    </source>
</evidence>
<comment type="caution">
    <text evidence="16">The sequence shown here is derived from an EMBL/GenBank/DDBJ whole genome shotgun (WGS) entry which is preliminary data.</text>
</comment>
<evidence type="ECO:0000313" key="16">
    <source>
        <dbReference type="EMBL" id="KGP89974.1"/>
    </source>
</evidence>
<dbReference type="SUPFAM" id="SSF55874">
    <property type="entry name" value="ATPase domain of HSP90 chaperone/DNA topoisomerase II/histidine kinase"/>
    <property type="match status" value="1"/>
</dbReference>
<sequence length="364" mass="41485">MSLSKWILSRLQKGFLLRMTIINVIIIAIFVGISGWSIYNTACFLVANMDTGAVRQSQFRQTLFQYLLIFSLCAIILGSLLNYVFTRKLLQPIRDLIETTKALKEGKYPKPVSSGNRHELDEFIGHYNELVNQLEENERERKKIVTDLSHELRTPLSNISGYLNALKSGVLEGNQELYESLYEESNRLTNMVQQLDQLKEWDHVSHQRLAKAERVNIETVIRSCISIFQRTMEQRGVECDVEVEAQELYMDQEGIQQVLNNLLDNALRYYVGGAPLLVKGKLNQDTYQVSIKGPGTGIAEEDREKIFERFYRADPSRSRETGGTGLGLAIAREIVERHGGQIGVESEGSEHTFWFHLPVKGALE</sequence>
<evidence type="ECO:0000259" key="14">
    <source>
        <dbReference type="PROSITE" id="PS50109"/>
    </source>
</evidence>
<dbReference type="PROSITE" id="PS50109">
    <property type="entry name" value="HIS_KIN"/>
    <property type="match status" value="1"/>
</dbReference>
<evidence type="ECO:0000256" key="10">
    <source>
        <dbReference type="ARBA" id="ARBA00023012"/>
    </source>
</evidence>
<dbReference type="GO" id="GO:0005886">
    <property type="term" value="C:plasma membrane"/>
    <property type="evidence" value="ECO:0007669"/>
    <property type="project" value="UniProtKB-SubCell"/>
</dbReference>
<dbReference type="InterPro" id="IPR050351">
    <property type="entry name" value="BphY/WalK/GraS-like"/>
</dbReference>
<evidence type="ECO:0000256" key="7">
    <source>
        <dbReference type="ARBA" id="ARBA00022741"/>
    </source>
</evidence>
<dbReference type="STRING" id="1385513.N780_07830"/>
<evidence type="ECO:0000313" key="17">
    <source>
        <dbReference type="Proteomes" id="UP000030153"/>
    </source>
</evidence>
<dbReference type="GO" id="GO:0005524">
    <property type="term" value="F:ATP binding"/>
    <property type="evidence" value="ECO:0007669"/>
    <property type="project" value="UniProtKB-KW"/>
</dbReference>
<dbReference type="GO" id="GO:0004721">
    <property type="term" value="F:phosphoprotein phosphatase activity"/>
    <property type="evidence" value="ECO:0007669"/>
    <property type="project" value="TreeGrafter"/>
</dbReference>
<dbReference type="CDD" id="cd00075">
    <property type="entry name" value="HATPase"/>
    <property type="match status" value="1"/>
</dbReference>
<dbReference type="PRINTS" id="PR00344">
    <property type="entry name" value="BCTRLSENSOR"/>
</dbReference>
<dbReference type="eggNOG" id="COG5002">
    <property type="taxonomic scope" value="Bacteria"/>
</dbReference>
<keyword evidence="17" id="KW-1185">Reference proteome</keyword>
<dbReference type="GO" id="GO:0000155">
    <property type="term" value="F:phosphorelay sensor kinase activity"/>
    <property type="evidence" value="ECO:0007669"/>
    <property type="project" value="InterPro"/>
</dbReference>
<evidence type="ECO:0000256" key="11">
    <source>
        <dbReference type="ARBA" id="ARBA00023136"/>
    </source>
</evidence>
<keyword evidence="13" id="KW-0812">Transmembrane</keyword>
<dbReference type="AlphaFoldDB" id="A0A0A2UPW0"/>
<dbReference type="InterPro" id="IPR003661">
    <property type="entry name" value="HisK_dim/P_dom"/>
</dbReference>
<keyword evidence="8 16" id="KW-0418">Kinase</keyword>
<dbReference type="InterPro" id="IPR004358">
    <property type="entry name" value="Sig_transdc_His_kin-like_C"/>
</dbReference>
<evidence type="ECO:0000256" key="8">
    <source>
        <dbReference type="ARBA" id="ARBA00022777"/>
    </source>
</evidence>
<dbReference type="Gene3D" id="6.10.340.10">
    <property type="match status" value="1"/>
</dbReference>